<dbReference type="AlphaFoldDB" id="E9FSI4"/>
<accession>E9FSI4</accession>
<dbReference type="InParanoid" id="E9FSI4"/>
<evidence type="ECO:0000313" key="3">
    <source>
        <dbReference type="Proteomes" id="UP000000305"/>
    </source>
</evidence>
<protein>
    <submittedName>
        <fullName evidence="2">Uncharacterized protein</fullName>
    </submittedName>
</protein>
<feature type="region of interest" description="Disordered" evidence="1">
    <location>
        <begin position="62"/>
        <end position="81"/>
    </location>
</feature>
<gene>
    <name evidence="2" type="ORF">DAPPUDRAFT_310125</name>
</gene>
<reference evidence="2 3" key="1">
    <citation type="journal article" date="2011" name="Science">
        <title>The ecoresponsive genome of Daphnia pulex.</title>
        <authorList>
            <person name="Colbourne J.K."/>
            <person name="Pfrender M.E."/>
            <person name="Gilbert D."/>
            <person name="Thomas W.K."/>
            <person name="Tucker A."/>
            <person name="Oakley T.H."/>
            <person name="Tokishita S."/>
            <person name="Aerts A."/>
            <person name="Arnold G.J."/>
            <person name="Basu M.K."/>
            <person name="Bauer D.J."/>
            <person name="Caceres C.E."/>
            <person name="Carmel L."/>
            <person name="Casola C."/>
            <person name="Choi J.H."/>
            <person name="Detter J.C."/>
            <person name="Dong Q."/>
            <person name="Dusheyko S."/>
            <person name="Eads B.D."/>
            <person name="Frohlich T."/>
            <person name="Geiler-Samerotte K.A."/>
            <person name="Gerlach D."/>
            <person name="Hatcher P."/>
            <person name="Jogdeo S."/>
            <person name="Krijgsveld J."/>
            <person name="Kriventseva E.V."/>
            <person name="Kultz D."/>
            <person name="Laforsch C."/>
            <person name="Lindquist E."/>
            <person name="Lopez J."/>
            <person name="Manak J.R."/>
            <person name="Muller J."/>
            <person name="Pangilinan J."/>
            <person name="Patwardhan R.P."/>
            <person name="Pitluck S."/>
            <person name="Pritham E.J."/>
            <person name="Rechtsteiner A."/>
            <person name="Rho M."/>
            <person name="Rogozin I.B."/>
            <person name="Sakarya O."/>
            <person name="Salamov A."/>
            <person name="Schaack S."/>
            <person name="Shapiro H."/>
            <person name="Shiga Y."/>
            <person name="Skalitzky C."/>
            <person name="Smith Z."/>
            <person name="Souvorov A."/>
            <person name="Sung W."/>
            <person name="Tang Z."/>
            <person name="Tsuchiya D."/>
            <person name="Tu H."/>
            <person name="Vos H."/>
            <person name="Wang M."/>
            <person name="Wolf Y.I."/>
            <person name="Yamagata H."/>
            <person name="Yamada T."/>
            <person name="Ye Y."/>
            <person name="Shaw J.R."/>
            <person name="Andrews J."/>
            <person name="Crease T.J."/>
            <person name="Tang H."/>
            <person name="Lucas S.M."/>
            <person name="Robertson H.M."/>
            <person name="Bork P."/>
            <person name="Koonin E.V."/>
            <person name="Zdobnov E.M."/>
            <person name="Grigoriev I.V."/>
            <person name="Lynch M."/>
            <person name="Boore J.L."/>
        </authorList>
    </citation>
    <scope>NUCLEOTIDE SEQUENCE [LARGE SCALE GENOMIC DNA]</scope>
</reference>
<name>E9FSI4_DAPPU</name>
<organism evidence="2 3">
    <name type="scientific">Daphnia pulex</name>
    <name type="common">Water flea</name>
    <dbReference type="NCBI Taxonomy" id="6669"/>
    <lineage>
        <taxon>Eukaryota</taxon>
        <taxon>Metazoa</taxon>
        <taxon>Ecdysozoa</taxon>
        <taxon>Arthropoda</taxon>
        <taxon>Crustacea</taxon>
        <taxon>Branchiopoda</taxon>
        <taxon>Diplostraca</taxon>
        <taxon>Cladocera</taxon>
        <taxon>Anomopoda</taxon>
        <taxon>Daphniidae</taxon>
        <taxon>Daphnia</taxon>
    </lineage>
</organism>
<dbReference type="EMBL" id="GL732524">
    <property type="protein sequence ID" value="EFX89826.1"/>
    <property type="molecule type" value="Genomic_DNA"/>
</dbReference>
<dbReference type="OrthoDB" id="2017365at2759"/>
<proteinExistence type="predicted"/>
<keyword evidence="3" id="KW-1185">Reference proteome</keyword>
<sequence length="81" mass="9058">MDVLRVIKASAAVQATAVAQLAKTNEEKLVLFFKGEFLAAMQNICRGGHKIRIRWLFQEDPTNPKKKTKNTIAAEKAKDES</sequence>
<dbReference type="HOGENOM" id="CLU_2576253_0_0_1"/>
<evidence type="ECO:0000256" key="1">
    <source>
        <dbReference type="SAM" id="MobiDB-lite"/>
    </source>
</evidence>
<dbReference type="KEGG" id="dpx:DAPPUDRAFT_310125"/>
<evidence type="ECO:0000313" key="2">
    <source>
        <dbReference type="EMBL" id="EFX89826.1"/>
    </source>
</evidence>
<dbReference type="Proteomes" id="UP000000305">
    <property type="component" value="Unassembled WGS sequence"/>
</dbReference>